<dbReference type="InterPro" id="IPR002220">
    <property type="entry name" value="DapA-like"/>
</dbReference>
<dbReference type="GO" id="GO:0005829">
    <property type="term" value="C:cytosol"/>
    <property type="evidence" value="ECO:0007669"/>
    <property type="project" value="TreeGrafter"/>
</dbReference>
<dbReference type="InterPro" id="IPR020625">
    <property type="entry name" value="Schiff_base-form_aldolases_AS"/>
</dbReference>
<dbReference type="InterPro" id="IPR013785">
    <property type="entry name" value="Aldolase_TIM"/>
</dbReference>
<dbReference type="EMBL" id="UINC01000341">
    <property type="protein sequence ID" value="SUZ53653.1"/>
    <property type="molecule type" value="Genomic_DNA"/>
</dbReference>
<sequence>MDRNSIDWYGPLVALVTPFKKNGEIDKESFCQNIERMIKKGATGVLVAGCTGEFWSLSFKEKKLLFELSSETVNGRGTVICNCSAITPEETIELTKESENCGGDGSLILPSYFVKLTDNEIINYYQKISDSTSMPIIIYNIPHNAVNDITPRLALELTKIENIVAIKESSGNWKNFYSTLTATKKKIRIFCGPSSVYGFPATMAQADGTIDCFPNVWAPGCMDIFYKSKNGDHNEAIKLQEIGNHLTDLFTSDGRTLYPSTKAAMNILGFNGGFTRFPLNDLDKDLVKNLEKGLKQIF</sequence>
<dbReference type="GO" id="GO:0008747">
    <property type="term" value="F:N-acetylneuraminate lyase activity"/>
    <property type="evidence" value="ECO:0007669"/>
    <property type="project" value="TreeGrafter"/>
</dbReference>
<evidence type="ECO:0000313" key="3">
    <source>
        <dbReference type="EMBL" id="SUZ53653.1"/>
    </source>
</evidence>
<dbReference type="PANTHER" id="PTHR42849:SF1">
    <property type="entry name" value="N-ACETYLNEURAMINATE LYASE"/>
    <property type="match status" value="1"/>
</dbReference>
<evidence type="ECO:0008006" key="4">
    <source>
        <dbReference type="Google" id="ProtNLM"/>
    </source>
</evidence>
<dbReference type="Pfam" id="PF00701">
    <property type="entry name" value="DHDPS"/>
    <property type="match status" value="1"/>
</dbReference>
<evidence type="ECO:0000256" key="2">
    <source>
        <dbReference type="ARBA" id="ARBA00023270"/>
    </source>
</evidence>
<evidence type="ECO:0000256" key="1">
    <source>
        <dbReference type="ARBA" id="ARBA00023239"/>
    </source>
</evidence>
<dbReference type="Gene3D" id="3.20.20.70">
    <property type="entry name" value="Aldolase class I"/>
    <property type="match status" value="1"/>
</dbReference>
<dbReference type="CDD" id="cd00408">
    <property type="entry name" value="DHDPS-like"/>
    <property type="match status" value="1"/>
</dbReference>
<dbReference type="AlphaFoldDB" id="A0A381NJF6"/>
<dbReference type="GO" id="GO:0019262">
    <property type="term" value="P:N-acetylneuraminate catabolic process"/>
    <property type="evidence" value="ECO:0007669"/>
    <property type="project" value="TreeGrafter"/>
</dbReference>
<accession>A0A381NJF6</accession>
<name>A0A381NJF6_9ZZZZ</name>
<keyword evidence="2" id="KW-0704">Schiff base</keyword>
<organism evidence="3">
    <name type="scientific">marine metagenome</name>
    <dbReference type="NCBI Taxonomy" id="408172"/>
    <lineage>
        <taxon>unclassified sequences</taxon>
        <taxon>metagenomes</taxon>
        <taxon>ecological metagenomes</taxon>
    </lineage>
</organism>
<dbReference type="SMART" id="SM01130">
    <property type="entry name" value="DHDPS"/>
    <property type="match status" value="1"/>
</dbReference>
<protein>
    <recommendedName>
        <fullName evidence="4">4-hydroxy-tetrahydrodipicolinate synthase</fullName>
    </recommendedName>
</protein>
<gene>
    <name evidence="3" type="ORF">METZ01_LOCUS6507</name>
</gene>
<dbReference type="PANTHER" id="PTHR42849">
    <property type="entry name" value="N-ACETYLNEURAMINATE LYASE"/>
    <property type="match status" value="1"/>
</dbReference>
<dbReference type="PROSITE" id="PS00666">
    <property type="entry name" value="DHDPS_2"/>
    <property type="match status" value="1"/>
</dbReference>
<dbReference type="PRINTS" id="PR00146">
    <property type="entry name" value="DHPICSNTHASE"/>
</dbReference>
<reference evidence="3" key="1">
    <citation type="submission" date="2018-05" db="EMBL/GenBank/DDBJ databases">
        <authorList>
            <person name="Lanie J.A."/>
            <person name="Ng W.-L."/>
            <person name="Kazmierczak K.M."/>
            <person name="Andrzejewski T.M."/>
            <person name="Davidsen T.M."/>
            <person name="Wayne K.J."/>
            <person name="Tettelin H."/>
            <person name="Glass J.I."/>
            <person name="Rusch D."/>
            <person name="Podicherti R."/>
            <person name="Tsui H.-C.T."/>
            <person name="Winkler M.E."/>
        </authorList>
    </citation>
    <scope>NUCLEOTIDE SEQUENCE</scope>
</reference>
<keyword evidence="1" id="KW-0456">Lyase</keyword>
<dbReference type="PIRSF" id="PIRSF001365">
    <property type="entry name" value="DHDPS"/>
    <property type="match status" value="1"/>
</dbReference>
<proteinExistence type="predicted"/>
<dbReference type="SUPFAM" id="SSF51569">
    <property type="entry name" value="Aldolase"/>
    <property type="match status" value="1"/>
</dbReference>